<dbReference type="HOGENOM" id="CLU_1585363_0_0_6"/>
<evidence type="ECO:0000313" key="2">
    <source>
        <dbReference type="EMBL" id="AHG22888.1"/>
    </source>
</evidence>
<gene>
    <name evidence="2" type="ORF">Z042_17225</name>
</gene>
<reference evidence="2 3" key="2">
    <citation type="submission" date="2015-03" db="EMBL/GenBank/DDBJ databases">
        <authorList>
            <person name="Chan K.-G."/>
        </authorList>
    </citation>
    <scope>NUCLEOTIDE SEQUENCE [LARGE SCALE GENOMIC DNA]</scope>
    <source>
        <strain evidence="2 3">RB-25</strain>
    </source>
</reference>
<evidence type="ECO:0000256" key="1">
    <source>
        <dbReference type="SAM" id="Phobius"/>
    </source>
</evidence>
<keyword evidence="1" id="KW-1133">Transmembrane helix</keyword>
<name>W0LGC9_9GAMM</name>
<dbReference type="KEGG" id="sfo:Z042_17225"/>
<evidence type="ECO:0000313" key="3">
    <source>
        <dbReference type="Proteomes" id="UP000019030"/>
    </source>
</evidence>
<feature type="transmembrane region" description="Helical" evidence="1">
    <location>
        <begin position="21"/>
        <end position="43"/>
    </location>
</feature>
<keyword evidence="1" id="KW-0812">Transmembrane</keyword>
<keyword evidence="1" id="KW-0472">Membrane</keyword>
<reference evidence="2 3" key="1">
    <citation type="submission" date="2014-01" db="EMBL/GenBank/DDBJ databases">
        <title>Isolation of Serratia multitudinisentens RB-25 from Ex-Landfill site.</title>
        <authorList>
            <person name="Robson E.H.J."/>
        </authorList>
    </citation>
    <scope>NUCLEOTIDE SEQUENCE [LARGE SCALE GENOMIC DNA]</scope>
    <source>
        <strain evidence="2 3">RB-25</strain>
    </source>
</reference>
<proteinExistence type="predicted"/>
<sequence length="168" mass="18817">MTKALWTKSTHFLHGESLARTLLLSLWLLFSVALMSLPGLFYANSGLLTSLLLGLGSEMRSLPIWHKASLMQAKVKRASRPAKRVLPDSELAQFLRWLSISCYTFNEIFRCSLILAVVIPDKRKVNGPVKRDNYTYSFVSFAGPIIQPKRFVAALGATLRGVNGKCFR</sequence>
<protein>
    <submittedName>
        <fullName evidence="2">Uncharacterized protein</fullName>
    </submittedName>
</protein>
<accession>W0LGC9</accession>
<dbReference type="AlphaFoldDB" id="W0LGC9"/>
<keyword evidence="3" id="KW-1185">Reference proteome</keyword>
<dbReference type="EMBL" id="CP007044">
    <property type="protein sequence ID" value="AHG22888.1"/>
    <property type="molecule type" value="Genomic_DNA"/>
</dbReference>
<dbReference type="Proteomes" id="UP000019030">
    <property type="component" value="Chromosome"/>
</dbReference>
<organism evidence="2 3">
    <name type="scientific">Chania multitudinisentens RB-25</name>
    <dbReference type="NCBI Taxonomy" id="1441930"/>
    <lineage>
        <taxon>Bacteria</taxon>
        <taxon>Pseudomonadati</taxon>
        <taxon>Pseudomonadota</taxon>
        <taxon>Gammaproteobacteria</taxon>
        <taxon>Enterobacterales</taxon>
        <taxon>Yersiniaceae</taxon>
        <taxon>Chania</taxon>
    </lineage>
</organism>